<feature type="transmembrane region" description="Helical" evidence="1">
    <location>
        <begin position="14"/>
        <end position="32"/>
    </location>
</feature>
<dbReference type="Pfam" id="PF07697">
    <property type="entry name" value="7TMR-HDED"/>
    <property type="match status" value="1"/>
</dbReference>
<feature type="transmembrane region" description="Helical" evidence="1">
    <location>
        <begin position="260"/>
        <end position="284"/>
    </location>
</feature>
<dbReference type="NCBIfam" id="TIGR00277">
    <property type="entry name" value="HDIG"/>
    <property type="match status" value="1"/>
</dbReference>
<keyword evidence="1" id="KW-0472">Membrane</keyword>
<evidence type="ECO:0000256" key="1">
    <source>
        <dbReference type="SAM" id="Phobius"/>
    </source>
</evidence>
<keyword evidence="4" id="KW-1185">Reference proteome</keyword>
<dbReference type="PANTHER" id="PTHR36442">
    <property type="entry name" value="CYCLIC-DI-AMP PHOSPHODIESTERASE PGPH"/>
    <property type="match status" value="1"/>
</dbReference>
<gene>
    <name evidence="3" type="ORF">KZO38_02290</name>
</gene>
<dbReference type="Proteomes" id="UP000788426">
    <property type="component" value="Unassembled WGS sequence"/>
</dbReference>
<feature type="transmembrane region" description="Helical" evidence="1">
    <location>
        <begin position="319"/>
        <end position="337"/>
    </location>
</feature>
<dbReference type="InterPro" id="IPR006675">
    <property type="entry name" value="HDIG_dom"/>
</dbReference>
<organism evidence="3 4">
    <name type="scientific">Hoylesella nanceiensis</name>
    <dbReference type="NCBI Taxonomy" id="425941"/>
    <lineage>
        <taxon>Bacteria</taxon>
        <taxon>Pseudomonadati</taxon>
        <taxon>Bacteroidota</taxon>
        <taxon>Bacteroidia</taxon>
        <taxon>Bacteroidales</taxon>
        <taxon>Prevotellaceae</taxon>
        <taxon>Hoylesella</taxon>
    </lineage>
</organism>
<dbReference type="InterPro" id="IPR011621">
    <property type="entry name" value="Metal-dep_PHydrolase_7TM_intra"/>
</dbReference>
<evidence type="ECO:0000259" key="2">
    <source>
        <dbReference type="PROSITE" id="PS51831"/>
    </source>
</evidence>
<feature type="transmembrane region" description="Helical" evidence="1">
    <location>
        <begin position="357"/>
        <end position="378"/>
    </location>
</feature>
<dbReference type="InterPro" id="IPR003607">
    <property type="entry name" value="HD/PDEase_dom"/>
</dbReference>
<dbReference type="SMART" id="SM00471">
    <property type="entry name" value="HDc"/>
    <property type="match status" value="1"/>
</dbReference>
<keyword evidence="1" id="KW-0812">Transmembrane</keyword>
<keyword evidence="1" id="KW-1133">Transmembrane helix</keyword>
<feature type="transmembrane region" description="Helical" evidence="1">
    <location>
        <begin position="296"/>
        <end position="314"/>
    </location>
</feature>
<evidence type="ECO:0000313" key="4">
    <source>
        <dbReference type="Proteomes" id="UP000788426"/>
    </source>
</evidence>
<comment type="caution">
    <text evidence="3">The sequence shown here is derived from an EMBL/GenBank/DDBJ whole genome shotgun (WGS) entry which is preliminary data.</text>
</comment>
<feature type="domain" description="HD" evidence="2">
    <location>
        <begin position="474"/>
        <end position="568"/>
    </location>
</feature>
<dbReference type="Pfam" id="PF07698">
    <property type="entry name" value="7TM-7TMR_HD"/>
    <property type="match status" value="1"/>
</dbReference>
<dbReference type="InterPro" id="IPR011624">
    <property type="entry name" value="Metal-dep_PHydrolase_7TM_extra"/>
</dbReference>
<dbReference type="InterPro" id="IPR052722">
    <property type="entry name" value="PgpH_phosphodiesterase"/>
</dbReference>
<feature type="transmembrane region" description="Helical" evidence="1">
    <location>
        <begin position="420"/>
        <end position="441"/>
    </location>
</feature>
<sequence>MQINPIKNNLLKGFLSIATLILLSVVLIVWFLPRNKEQQFRYDVGRPWVYGSFIAKFDFPVYKTDETIKKEQDSLLQMFMPYYNYSPSVEATNIARFNEKFKDGIPNLPKEYKNIILNRLHRLYQTGIIYTKEYNEMAKDSSAAIRVVAGKEAQSMALNCIYSTMSAYEQLLNDESLVAQKAILQRADLNDFLEPNLIYDRKRTETEKADMLSSIAVASGIVVSGQKIIDRGEIVDDYTYRVLNSFEREMHRRNSSSNEITRTLIGQLIFVFIIVGLFTCYLAMFRRDYFNNTRNIAMLYTMITLFPILVSIIVSKNFFSVYIIPFAMVPIFTRVFMDTRTAFLTHTITTLLCAAAVKYQFEFIIVQLVSGMAGLYSLRELSQRSQILKAALVVTLSSAAIYFALQFMQDDSGIALDHEMYYHFIANGVLLLLAYPLMYLIEKTFGFISDVTLFELSDTNKSLIREMSEIAPGTFQHSITVANLAAAIANKIGANSLLLRTGALYHDIGKMISPAFFTENQAGNNPHNNLPYKESARIIISHVTEGVRMAEKHNLPQFIKDFILTHHGEGLTKYFYIKYQNEHPDEEVDKAPFQYPGPNPFTREQAILMMTDTVEAASRSLPEYTEESISNLVNTLIDDQVNSGYFTNCPITFKDIAIAKQVLIERLKSIYHTRVSYPKPNN</sequence>
<reference evidence="3 4" key="1">
    <citation type="submission" date="2021-07" db="EMBL/GenBank/DDBJ databases">
        <title>Genomic diversity and antimicrobial resistance of Prevotella spp. isolated from chronic lung disease airways.</title>
        <authorList>
            <person name="Webb K.A."/>
            <person name="Olagoke O.S."/>
            <person name="Baird T."/>
            <person name="Neill J."/>
            <person name="Pham A."/>
            <person name="Wells T.J."/>
            <person name="Ramsay K.A."/>
            <person name="Bell S.C."/>
            <person name="Sarovich D.S."/>
            <person name="Price E.P."/>
        </authorList>
    </citation>
    <scope>NUCLEOTIDE SEQUENCE [LARGE SCALE GENOMIC DNA]</scope>
    <source>
        <strain evidence="3 4">SCHI0011.S.12</strain>
    </source>
</reference>
<dbReference type="Pfam" id="PF01966">
    <property type="entry name" value="HD"/>
    <property type="match status" value="1"/>
</dbReference>
<dbReference type="RefSeq" id="WP_219479544.1">
    <property type="nucleotide sequence ID" value="NZ_JAHXCT010000002.1"/>
</dbReference>
<evidence type="ECO:0000313" key="3">
    <source>
        <dbReference type="EMBL" id="MBW4768595.1"/>
    </source>
</evidence>
<feature type="transmembrane region" description="Helical" evidence="1">
    <location>
        <begin position="390"/>
        <end position="408"/>
    </location>
</feature>
<name>A0ABS6YAI7_9BACT</name>
<proteinExistence type="predicted"/>
<dbReference type="PROSITE" id="PS51831">
    <property type="entry name" value="HD"/>
    <property type="match status" value="1"/>
</dbReference>
<dbReference type="PANTHER" id="PTHR36442:SF1">
    <property type="entry name" value="CYCLIC-DI-AMP PHOSPHODIESTERASE PGPH"/>
    <property type="match status" value="1"/>
</dbReference>
<protein>
    <submittedName>
        <fullName evidence="3">HDIG domain-containing protein</fullName>
    </submittedName>
</protein>
<accession>A0ABS6YAI7</accession>
<dbReference type="CDD" id="cd00077">
    <property type="entry name" value="HDc"/>
    <property type="match status" value="1"/>
</dbReference>
<dbReference type="EMBL" id="JAHXCT010000002">
    <property type="protein sequence ID" value="MBW4768595.1"/>
    <property type="molecule type" value="Genomic_DNA"/>
</dbReference>
<dbReference type="InterPro" id="IPR006674">
    <property type="entry name" value="HD_domain"/>
</dbReference>